<sequence>MILAVATLMPDTPRAYAAAMRVLLVEDDIRVAGALHTALARRGYDLLHAYSAAEALAAPHVDLVLLDLGLPDRDGMEVCRELRRRGDVAIIAVTARSDERDRVAGLRVGADDYIVKPFGMAELQARIEAVMRRAVRTRAHHGVVRLGPIAVDLDAHRVTAGDTEIVLTRKEYDILAVLVRHGGAVVTRDQLLAEVWQTTWTGNPHTVEVHVAALRGKLGDPGLVQTVRGVGYRLRAASAGAPTADR</sequence>
<dbReference type="EMBL" id="BONZ01000020">
    <property type="protein sequence ID" value="GIH13992.1"/>
    <property type="molecule type" value="Genomic_DNA"/>
</dbReference>
<comment type="caution">
    <text evidence="10">The sequence shown here is derived from an EMBL/GenBank/DDBJ whole genome shotgun (WGS) entry which is preliminary data.</text>
</comment>
<dbReference type="Gene3D" id="1.10.10.10">
    <property type="entry name" value="Winged helix-like DNA-binding domain superfamily/Winged helix DNA-binding domain"/>
    <property type="match status" value="1"/>
</dbReference>
<dbReference type="AlphaFoldDB" id="A0A8J3VPI2"/>
<dbReference type="InterPro" id="IPR039420">
    <property type="entry name" value="WalR-like"/>
</dbReference>
<proteinExistence type="predicted"/>
<evidence type="ECO:0000313" key="11">
    <source>
        <dbReference type="Proteomes" id="UP000642748"/>
    </source>
</evidence>
<feature type="domain" description="OmpR/PhoB-type" evidence="9">
    <location>
        <begin position="141"/>
        <end position="236"/>
    </location>
</feature>
<dbReference type="GO" id="GO:0000976">
    <property type="term" value="F:transcription cis-regulatory region binding"/>
    <property type="evidence" value="ECO:0007669"/>
    <property type="project" value="TreeGrafter"/>
</dbReference>
<name>A0A8J3VPI2_9ACTN</name>
<organism evidence="10 11">
    <name type="scientific">Rugosimonospora africana</name>
    <dbReference type="NCBI Taxonomy" id="556532"/>
    <lineage>
        <taxon>Bacteria</taxon>
        <taxon>Bacillati</taxon>
        <taxon>Actinomycetota</taxon>
        <taxon>Actinomycetes</taxon>
        <taxon>Micromonosporales</taxon>
        <taxon>Micromonosporaceae</taxon>
        <taxon>Rugosimonospora</taxon>
    </lineage>
</organism>
<dbReference type="Pfam" id="PF00072">
    <property type="entry name" value="Response_reg"/>
    <property type="match status" value="1"/>
</dbReference>
<keyword evidence="1 6" id="KW-0597">Phosphoprotein</keyword>
<reference evidence="10" key="1">
    <citation type="submission" date="2021-01" db="EMBL/GenBank/DDBJ databases">
        <title>Whole genome shotgun sequence of Rugosimonospora africana NBRC 104875.</title>
        <authorList>
            <person name="Komaki H."/>
            <person name="Tamura T."/>
        </authorList>
    </citation>
    <scope>NUCLEOTIDE SEQUENCE</scope>
    <source>
        <strain evidence="10">NBRC 104875</strain>
    </source>
</reference>
<dbReference type="SMART" id="SM00448">
    <property type="entry name" value="REC"/>
    <property type="match status" value="1"/>
</dbReference>
<evidence type="ECO:0000256" key="5">
    <source>
        <dbReference type="ARBA" id="ARBA00041201"/>
    </source>
</evidence>
<accession>A0A8J3VPI2</accession>
<evidence type="ECO:0000256" key="6">
    <source>
        <dbReference type="PROSITE-ProRule" id="PRU00169"/>
    </source>
</evidence>
<evidence type="ECO:0000256" key="2">
    <source>
        <dbReference type="ARBA" id="ARBA00023015"/>
    </source>
</evidence>
<dbReference type="PANTHER" id="PTHR48111">
    <property type="entry name" value="REGULATOR OF RPOS"/>
    <property type="match status" value="1"/>
</dbReference>
<protein>
    <recommendedName>
        <fullName evidence="5">Sensory transduction protein RegX3</fullName>
    </recommendedName>
</protein>
<dbReference type="Gene3D" id="3.40.50.2300">
    <property type="match status" value="1"/>
</dbReference>
<keyword evidence="11" id="KW-1185">Reference proteome</keyword>
<feature type="domain" description="Response regulatory" evidence="8">
    <location>
        <begin position="21"/>
        <end position="131"/>
    </location>
</feature>
<dbReference type="PROSITE" id="PS51755">
    <property type="entry name" value="OMPR_PHOB"/>
    <property type="match status" value="1"/>
</dbReference>
<dbReference type="InterPro" id="IPR001789">
    <property type="entry name" value="Sig_transdc_resp-reg_receiver"/>
</dbReference>
<dbReference type="Pfam" id="PF00486">
    <property type="entry name" value="Trans_reg_C"/>
    <property type="match status" value="1"/>
</dbReference>
<dbReference type="Gene3D" id="6.10.250.690">
    <property type="match status" value="1"/>
</dbReference>
<dbReference type="InterPro" id="IPR011006">
    <property type="entry name" value="CheY-like_superfamily"/>
</dbReference>
<keyword evidence="2" id="KW-0805">Transcription regulation</keyword>
<evidence type="ECO:0000313" key="10">
    <source>
        <dbReference type="EMBL" id="GIH13992.1"/>
    </source>
</evidence>
<feature type="DNA-binding region" description="OmpR/PhoB-type" evidence="7">
    <location>
        <begin position="141"/>
        <end position="236"/>
    </location>
</feature>
<evidence type="ECO:0000256" key="1">
    <source>
        <dbReference type="ARBA" id="ARBA00022553"/>
    </source>
</evidence>
<dbReference type="SMART" id="SM00862">
    <property type="entry name" value="Trans_reg_C"/>
    <property type="match status" value="1"/>
</dbReference>
<dbReference type="CDD" id="cd00383">
    <property type="entry name" value="trans_reg_C"/>
    <property type="match status" value="1"/>
</dbReference>
<evidence type="ECO:0000256" key="7">
    <source>
        <dbReference type="PROSITE-ProRule" id="PRU01091"/>
    </source>
</evidence>
<evidence type="ECO:0000259" key="8">
    <source>
        <dbReference type="PROSITE" id="PS50110"/>
    </source>
</evidence>
<dbReference type="Proteomes" id="UP000642748">
    <property type="component" value="Unassembled WGS sequence"/>
</dbReference>
<evidence type="ECO:0000256" key="3">
    <source>
        <dbReference type="ARBA" id="ARBA00023125"/>
    </source>
</evidence>
<dbReference type="InterPro" id="IPR036388">
    <property type="entry name" value="WH-like_DNA-bd_sf"/>
</dbReference>
<dbReference type="GO" id="GO:0006355">
    <property type="term" value="P:regulation of DNA-templated transcription"/>
    <property type="evidence" value="ECO:0007669"/>
    <property type="project" value="InterPro"/>
</dbReference>
<dbReference type="GO" id="GO:0000156">
    <property type="term" value="F:phosphorelay response regulator activity"/>
    <property type="evidence" value="ECO:0007669"/>
    <property type="project" value="TreeGrafter"/>
</dbReference>
<keyword evidence="3 7" id="KW-0238">DNA-binding</keyword>
<gene>
    <name evidence="10" type="ORF">Raf01_21640</name>
</gene>
<keyword evidence="4" id="KW-0804">Transcription</keyword>
<dbReference type="InterPro" id="IPR001867">
    <property type="entry name" value="OmpR/PhoB-type_DNA-bd"/>
</dbReference>
<dbReference type="GO" id="GO:0005829">
    <property type="term" value="C:cytosol"/>
    <property type="evidence" value="ECO:0007669"/>
    <property type="project" value="TreeGrafter"/>
</dbReference>
<evidence type="ECO:0000256" key="4">
    <source>
        <dbReference type="ARBA" id="ARBA00023163"/>
    </source>
</evidence>
<feature type="modified residue" description="4-aspartylphosphate" evidence="6">
    <location>
        <position position="67"/>
    </location>
</feature>
<dbReference type="GO" id="GO:0032993">
    <property type="term" value="C:protein-DNA complex"/>
    <property type="evidence" value="ECO:0007669"/>
    <property type="project" value="TreeGrafter"/>
</dbReference>
<evidence type="ECO:0000259" key="9">
    <source>
        <dbReference type="PROSITE" id="PS51755"/>
    </source>
</evidence>
<dbReference type="PROSITE" id="PS50110">
    <property type="entry name" value="RESPONSE_REGULATORY"/>
    <property type="match status" value="1"/>
</dbReference>
<dbReference type="SUPFAM" id="SSF52172">
    <property type="entry name" value="CheY-like"/>
    <property type="match status" value="1"/>
</dbReference>
<dbReference type="PANTHER" id="PTHR48111:SF72">
    <property type="entry name" value="SENSORY TRANSDUCTION PROTEIN REGX3"/>
    <property type="match status" value="1"/>
</dbReference>